<gene>
    <name evidence="2" type="ORF">VTL71DRAFT_11060</name>
</gene>
<evidence type="ECO:0000256" key="1">
    <source>
        <dbReference type="SAM" id="MobiDB-lite"/>
    </source>
</evidence>
<feature type="compositionally biased region" description="Acidic residues" evidence="1">
    <location>
        <begin position="69"/>
        <end position="79"/>
    </location>
</feature>
<feature type="region of interest" description="Disordered" evidence="1">
    <location>
        <begin position="149"/>
        <end position="198"/>
    </location>
</feature>
<name>A0ABR4CUY2_9HELO</name>
<evidence type="ECO:0000313" key="3">
    <source>
        <dbReference type="Proteomes" id="UP001595075"/>
    </source>
</evidence>
<proteinExistence type="predicted"/>
<feature type="region of interest" description="Disordered" evidence="1">
    <location>
        <begin position="107"/>
        <end position="129"/>
    </location>
</feature>
<comment type="caution">
    <text evidence="2">The sequence shown here is derived from an EMBL/GenBank/DDBJ whole genome shotgun (WGS) entry which is preliminary data.</text>
</comment>
<keyword evidence="3" id="KW-1185">Reference proteome</keyword>
<accession>A0ABR4CUY2</accession>
<organism evidence="2 3">
    <name type="scientific">Oculimacula yallundae</name>
    <dbReference type="NCBI Taxonomy" id="86028"/>
    <lineage>
        <taxon>Eukaryota</taxon>
        <taxon>Fungi</taxon>
        <taxon>Dikarya</taxon>
        <taxon>Ascomycota</taxon>
        <taxon>Pezizomycotina</taxon>
        <taxon>Leotiomycetes</taxon>
        <taxon>Helotiales</taxon>
        <taxon>Ploettnerulaceae</taxon>
        <taxon>Oculimacula</taxon>
    </lineage>
</organism>
<feature type="compositionally biased region" description="Polar residues" evidence="1">
    <location>
        <begin position="166"/>
        <end position="197"/>
    </location>
</feature>
<reference evidence="2 3" key="1">
    <citation type="journal article" date="2024" name="Commun. Biol.">
        <title>Comparative genomic analysis of thermophilic fungi reveals convergent evolutionary adaptations and gene losses.</title>
        <authorList>
            <person name="Steindorff A.S."/>
            <person name="Aguilar-Pontes M.V."/>
            <person name="Robinson A.J."/>
            <person name="Andreopoulos B."/>
            <person name="LaButti K."/>
            <person name="Kuo A."/>
            <person name="Mondo S."/>
            <person name="Riley R."/>
            <person name="Otillar R."/>
            <person name="Haridas S."/>
            <person name="Lipzen A."/>
            <person name="Grimwood J."/>
            <person name="Schmutz J."/>
            <person name="Clum A."/>
            <person name="Reid I.D."/>
            <person name="Moisan M.C."/>
            <person name="Butler G."/>
            <person name="Nguyen T.T.M."/>
            <person name="Dewar K."/>
            <person name="Conant G."/>
            <person name="Drula E."/>
            <person name="Henrissat B."/>
            <person name="Hansel C."/>
            <person name="Singer S."/>
            <person name="Hutchinson M.I."/>
            <person name="de Vries R.P."/>
            <person name="Natvig D.O."/>
            <person name="Powell A.J."/>
            <person name="Tsang A."/>
            <person name="Grigoriev I.V."/>
        </authorList>
    </citation>
    <scope>NUCLEOTIDE SEQUENCE [LARGE SCALE GENOMIC DNA]</scope>
    <source>
        <strain evidence="2 3">CBS 494.80</strain>
    </source>
</reference>
<dbReference type="EMBL" id="JAZHXI010000003">
    <property type="protein sequence ID" value="KAL2073734.1"/>
    <property type="molecule type" value="Genomic_DNA"/>
</dbReference>
<feature type="region of interest" description="Disordered" evidence="1">
    <location>
        <begin position="1"/>
        <end position="88"/>
    </location>
</feature>
<protein>
    <submittedName>
        <fullName evidence="2">Uncharacterized protein</fullName>
    </submittedName>
</protein>
<evidence type="ECO:0000313" key="2">
    <source>
        <dbReference type="EMBL" id="KAL2073734.1"/>
    </source>
</evidence>
<sequence>MSPQFPRKPEHGGRARSLGAKAEELGNKTVSSRSARVGENKEVEAVRQMEEERQAELVEGMDGFRCTDEYDEDENVDEEEKVKEVVTPDVLQPLDDIDVAVTIFESRRPDSKSHKAPHLPFAPVDEESKVPKNLQDIEEQGSIFQIKSLDSTSNDEGPAHGLGDGSANQCPDITSGIKTSSFKSGPSLQGPKSNFSTRPARIIPAVPTLTDIATAILRSSARTRSMSSNQQKDIEVAPESTRSYTFGASQILTSSVLSIQRTFEIPMPATTLPADALEWEPFSVQAFSKVSPNAALQNRPQTQELDLDIEDVAGGEREIAEEISADVTKAIATVTVEDLGEELTEEVTRTELEDTMTIPEPLTKSKPRRRCWQKSAPAKAATTANIIVSAT</sequence>
<dbReference type="Proteomes" id="UP001595075">
    <property type="component" value="Unassembled WGS sequence"/>
</dbReference>
<feature type="compositionally biased region" description="Basic and acidic residues" evidence="1">
    <location>
        <begin position="36"/>
        <end position="56"/>
    </location>
</feature>